<comment type="caution">
    <text evidence="1">The sequence shown here is derived from an EMBL/GenBank/DDBJ whole genome shotgun (WGS) entry which is preliminary data.</text>
</comment>
<protein>
    <submittedName>
        <fullName evidence="1">Uncharacterized protein</fullName>
    </submittedName>
</protein>
<name>A0A1C7LJY2_9FUNG</name>
<accession>A0A1C7LJY2</accession>
<dbReference type="Proteomes" id="UP000093000">
    <property type="component" value="Unassembled WGS sequence"/>
</dbReference>
<gene>
    <name evidence="1" type="ORF">A0J61_11957</name>
</gene>
<evidence type="ECO:0000313" key="2">
    <source>
        <dbReference type="Proteomes" id="UP000093000"/>
    </source>
</evidence>
<reference evidence="1 2" key="1">
    <citation type="submission" date="2016-03" db="EMBL/GenBank/DDBJ databases">
        <title>Choanephora cucurbitarum.</title>
        <authorList>
            <person name="Min B."/>
            <person name="Park H."/>
            <person name="Park J.-H."/>
            <person name="Shin H.-D."/>
            <person name="Choi I.-G."/>
        </authorList>
    </citation>
    <scope>NUCLEOTIDE SEQUENCE [LARGE SCALE GENOMIC DNA]</scope>
    <source>
        <strain evidence="1 2">KUS-F28377</strain>
    </source>
</reference>
<keyword evidence="2" id="KW-1185">Reference proteome</keyword>
<organism evidence="1 2">
    <name type="scientific">Choanephora cucurbitarum</name>
    <dbReference type="NCBI Taxonomy" id="101091"/>
    <lineage>
        <taxon>Eukaryota</taxon>
        <taxon>Fungi</taxon>
        <taxon>Fungi incertae sedis</taxon>
        <taxon>Mucoromycota</taxon>
        <taxon>Mucoromycotina</taxon>
        <taxon>Mucoromycetes</taxon>
        <taxon>Mucorales</taxon>
        <taxon>Mucorineae</taxon>
        <taxon>Choanephoraceae</taxon>
        <taxon>Choanephoroideae</taxon>
        <taxon>Choanephora</taxon>
    </lineage>
</organism>
<dbReference type="EMBL" id="LUGH01002766">
    <property type="protein sequence ID" value="OBZ64317.1"/>
    <property type="molecule type" value="Genomic_DNA"/>
</dbReference>
<proteinExistence type="predicted"/>
<evidence type="ECO:0000313" key="1">
    <source>
        <dbReference type="EMBL" id="OBZ64317.1"/>
    </source>
</evidence>
<sequence>MELLTFAQLQIVLRNPSASYILLLNSKKSKELWKSEHHKTKLEQYMYYDGLNCGE</sequence>
<dbReference type="AlphaFoldDB" id="A0A1C7LJY2"/>
<dbReference type="InParanoid" id="A0A1C7LJY2"/>
<feature type="non-terminal residue" evidence="1">
    <location>
        <position position="55"/>
    </location>
</feature>